<dbReference type="InterPro" id="IPR012902">
    <property type="entry name" value="N_methyl_site"/>
</dbReference>
<protein>
    <recommendedName>
        <fullName evidence="4">Prepilin-type N-terminal cleavage/methylation domain-containing protein</fullName>
    </recommendedName>
</protein>
<dbReference type="SUPFAM" id="SSF54523">
    <property type="entry name" value="Pili subunits"/>
    <property type="match status" value="1"/>
</dbReference>
<proteinExistence type="predicted"/>
<evidence type="ECO:0000313" key="3">
    <source>
        <dbReference type="Proteomes" id="UP000075359"/>
    </source>
</evidence>
<dbReference type="STRING" id="1630136.AS592_05695"/>
<accession>A0A151CFN8</accession>
<reference evidence="2 3" key="1">
    <citation type="submission" date="2015-11" db="EMBL/GenBank/DDBJ databases">
        <title>Draft genome of Sulfurovum riftiae 1812E, a member of the Epsilonproteobacteria isolated from the tube of the deep-sea hydrothermal vent tubewom Riftia pachyptila.</title>
        <authorList>
            <person name="Vetriani C."/>
            <person name="Giovannelli D."/>
        </authorList>
    </citation>
    <scope>NUCLEOTIDE SEQUENCE [LARGE SCALE GENOMIC DNA]</scope>
    <source>
        <strain evidence="2 3">1812E</strain>
    </source>
</reference>
<organism evidence="2 3">
    <name type="scientific">Sulfurovum riftiae</name>
    <dbReference type="NCBI Taxonomy" id="1630136"/>
    <lineage>
        <taxon>Bacteria</taxon>
        <taxon>Pseudomonadati</taxon>
        <taxon>Campylobacterota</taxon>
        <taxon>Epsilonproteobacteria</taxon>
        <taxon>Campylobacterales</taxon>
        <taxon>Sulfurovaceae</taxon>
        <taxon>Sulfurovum</taxon>
    </lineage>
</organism>
<keyword evidence="3" id="KW-1185">Reference proteome</keyword>
<evidence type="ECO:0008006" key="4">
    <source>
        <dbReference type="Google" id="ProtNLM"/>
    </source>
</evidence>
<dbReference type="OrthoDB" id="5372496at2"/>
<dbReference type="Proteomes" id="UP000075359">
    <property type="component" value="Unassembled WGS sequence"/>
</dbReference>
<feature type="transmembrane region" description="Helical" evidence="1">
    <location>
        <begin position="12"/>
        <end position="37"/>
    </location>
</feature>
<evidence type="ECO:0000256" key="1">
    <source>
        <dbReference type="SAM" id="Phobius"/>
    </source>
</evidence>
<evidence type="ECO:0000313" key="2">
    <source>
        <dbReference type="EMBL" id="KYJ86289.1"/>
    </source>
</evidence>
<name>A0A151CFN8_9BACT</name>
<dbReference type="Pfam" id="PF07963">
    <property type="entry name" value="N_methyl"/>
    <property type="match status" value="1"/>
</dbReference>
<dbReference type="EMBL" id="LNKT01000034">
    <property type="protein sequence ID" value="KYJ86289.1"/>
    <property type="molecule type" value="Genomic_DNA"/>
</dbReference>
<sequence length="323" mass="35276">MRRTTLTSFKRGFTLLEVVFVITILGIIASIGASLIAQVYESYIVQRALYRTSAKAEIAALQIANRLTYRISSAVIGRKLDGTYLPLDQVPDETYKVLEWIGYDNDSFTAGDMSSATLANRVPGWSGFCDVDSTDTNKSRISTPGSDLNKVNAIIGKLSNSSKTIGDAAIIFAGHEYNSTKNYIANCMGFTDSSCISPINSIVSATVMTLSDDNNSKVMTDQYKLAWSAYAVVPTRVTGSALTDRGFKSSDMIYDLKLYYNYQPWNNAPSSYADANVPNSTLVTNVRSFRFVGKGDTVRFKICVAEAIGDGNITSCKEKAVIR</sequence>
<dbReference type="InterPro" id="IPR045584">
    <property type="entry name" value="Pilin-like"/>
</dbReference>
<dbReference type="RefSeq" id="WP_067331129.1">
    <property type="nucleotide sequence ID" value="NZ_LNKT01000034.1"/>
</dbReference>
<dbReference type="AlphaFoldDB" id="A0A151CFN8"/>
<keyword evidence="1" id="KW-0812">Transmembrane</keyword>
<comment type="caution">
    <text evidence="2">The sequence shown here is derived from an EMBL/GenBank/DDBJ whole genome shotgun (WGS) entry which is preliminary data.</text>
</comment>
<keyword evidence="1" id="KW-1133">Transmembrane helix</keyword>
<dbReference type="NCBIfam" id="TIGR02532">
    <property type="entry name" value="IV_pilin_GFxxxE"/>
    <property type="match status" value="1"/>
</dbReference>
<keyword evidence="1" id="KW-0472">Membrane</keyword>
<gene>
    <name evidence="2" type="ORF">AS592_05695</name>
</gene>